<evidence type="ECO:0000256" key="2">
    <source>
        <dbReference type="ARBA" id="ARBA00022554"/>
    </source>
</evidence>
<protein>
    <recommendedName>
        <fullName evidence="10">PX domain-containing protein</fullName>
    </recommendedName>
</protein>
<evidence type="ECO:0000313" key="8">
    <source>
        <dbReference type="EMBL" id="KAF7506323.1"/>
    </source>
</evidence>
<dbReference type="Gene3D" id="3.30.1520.10">
    <property type="entry name" value="Phox-like domain"/>
    <property type="match status" value="1"/>
</dbReference>
<comment type="caution">
    <text evidence="8">The sequence shown here is derived from an EMBL/GenBank/DDBJ whole genome shotgun (WGS) entry which is preliminary data.</text>
</comment>
<organism evidence="8 9">
    <name type="scientific">Endocarpon pusillum</name>
    <dbReference type="NCBI Taxonomy" id="364733"/>
    <lineage>
        <taxon>Eukaryota</taxon>
        <taxon>Fungi</taxon>
        <taxon>Dikarya</taxon>
        <taxon>Ascomycota</taxon>
        <taxon>Pezizomycotina</taxon>
        <taxon>Eurotiomycetes</taxon>
        <taxon>Chaetothyriomycetidae</taxon>
        <taxon>Verrucariales</taxon>
        <taxon>Verrucariaceae</taxon>
        <taxon>Endocarpon</taxon>
    </lineage>
</organism>
<dbReference type="PANTHER" id="PTHR22775">
    <property type="entry name" value="SORTING NEXIN"/>
    <property type="match status" value="1"/>
</dbReference>
<dbReference type="AlphaFoldDB" id="A0A8H7E325"/>
<dbReference type="CDD" id="cd06897">
    <property type="entry name" value="PX_SNARE"/>
    <property type="match status" value="1"/>
</dbReference>
<feature type="domain" description="PX" evidence="7">
    <location>
        <begin position="2"/>
        <end position="117"/>
    </location>
</feature>
<dbReference type="PROSITE" id="PS50195">
    <property type="entry name" value="PX"/>
    <property type="match status" value="1"/>
</dbReference>
<evidence type="ECO:0000256" key="3">
    <source>
        <dbReference type="ARBA" id="ARBA00023054"/>
    </source>
</evidence>
<dbReference type="PROSITE" id="PS50192">
    <property type="entry name" value="T_SNARE"/>
    <property type="match status" value="1"/>
</dbReference>
<dbReference type="EMBL" id="JAACFV010000089">
    <property type="protein sequence ID" value="KAF7506323.1"/>
    <property type="molecule type" value="Genomic_DNA"/>
</dbReference>
<dbReference type="SUPFAM" id="SSF58038">
    <property type="entry name" value="SNARE fusion complex"/>
    <property type="match status" value="1"/>
</dbReference>
<feature type="coiled-coil region" evidence="5">
    <location>
        <begin position="223"/>
        <end position="250"/>
    </location>
</feature>
<evidence type="ECO:0000259" key="7">
    <source>
        <dbReference type="PROSITE" id="PS50195"/>
    </source>
</evidence>
<reference evidence="8" key="1">
    <citation type="submission" date="2020-02" db="EMBL/GenBank/DDBJ databases">
        <authorList>
            <person name="Palmer J.M."/>
        </authorList>
    </citation>
    <scope>NUCLEOTIDE SEQUENCE</scope>
    <source>
        <strain evidence="8">EPUS1.4</strain>
        <tissue evidence="8">Thallus</tissue>
    </source>
</reference>
<feature type="domain" description="T-SNARE coiled-coil homology" evidence="6">
    <location>
        <begin position="298"/>
        <end position="360"/>
    </location>
</feature>
<dbReference type="GO" id="GO:0016192">
    <property type="term" value="P:vesicle-mediated transport"/>
    <property type="evidence" value="ECO:0007669"/>
    <property type="project" value="UniProtKB-ARBA"/>
</dbReference>
<dbReference type="GO" id="GO:0097576">
    <property type="term" value="P:vacuole fusion"/>
    <property type="evidence" value="ECO:0007669"/>
    <property type="project" value="UniProtKB-ARBA"/>
</dbReference>
<keyword evidence="2" id="KW-0926">Vacuole</keyword>
<keyword evidence="3 5" id="KW-0175">Coiled coil</keyword>
<dbReference type="Gene3D" id="1.20.5.110">
    <property type="match status" value="1"/>
</dbReference>
<dbReference type="GO" id="GO:0007034">
    <property type="term" value="P:vacuolar transport"/>
    <property type="evidence" value="ECO:0007669"/>
    <property type="project" value="UniProtKB-ARBA"/>
</dbReference>
<proteinExistence type="predicted"/>
<dbReference type="InterPro" id="IPR000727">
    <property type="entry name" value="T_SNARE_dom"/>
</dbReference>
<dbReference type="InterPro" id="IPR001683">
    <property type="entry name" value="PX_dom"/>
</dbReference>
<dbReference type="OrthoDB" id="428895at2759"/>
<evidence type="ECO:0000256" key="5">
    <source>
        <dbReference type="SAM" id="Coils"/>
    </source>
</evidence>
<dbReference type="GO" id="GO:0000329">
    <property type="term" value="C:fungal-type vacuole membrane"/>
    <property type="evidence" value="ECO:0007669"/>
    <property type="project" value="UniProtKB-ARBA"/>
</dbReference>
<comment type="function">
    <text evidence="4">Essential for proper morphogenesis of the vacuole. May exist as structural reinforcement on the surface of the vacuolar membrane and be required for maintenance against rupture by osmotic pressure.</text>
</comment>
<dbReference type="PANTHER" id="PTHR22775:SF3">
    <property type="entry name" value="SORTING NEXIN-13"/>
    <property type="match status" value="1"/>
</dbReference>
<dbReference type="Proteomes" id="UP000606974">
    <property type="component" value="Unassembled WGS sequence"/>
</dbReference>
<comment type="subcellular location">
    <subcellularLocation>
        <location evidence="1">Vacuole</location>
    </subcellularLocation>
</comment>
<name>A0A8H7E325_9EURO</name>
<accession>A0A8H7E325</accession>
<dbReference type="Pfam" id="PF00787">
    <property type="entry name" value="PX"/>
    <property type="match status" value="1"/>
</dbReference>
<evidence type="ECO:0000256" key="1">
    <source>
        <dbReference type="ARBA" id="ARBA00004116"/>
    </source>
</evidence>
<evidence type="ECO:0000313" key="9">
    <source>
        <dbReference type="Proteomes" id="UP000606974"/>
    </source>
</evidence>
<dbReference type="FunFam" id="1.20.5.110:FF:000058">
    <property type="entry name" value="VAM7p Vacuolar SNARE protein"/>
    <property type="match status" value="1"/>
</dbReference>
<dbReference type="CDD" id="cd15858">
    <property type="entry name" value="SNARE_VAM7"/>
    <property type="match status" value="1"/>
</dbReference>
<evidence type="ECO:0000256" key="4">
    <source>
        <dbReference type="ARBA" id="ARBA00054927"/>
    </source>
</evidence>
<gene>
    <name evidence="8" type="ORF">GJ744_011896</name>
</gene>
<dbReference type="GO" id="GO:0035091">
    <property type="term" value="F:phosphatidylinositol binding"/>
    <property type="evidence" value="ECO:0007669"/>
    <property type="project" value="InterPro"/>
</dbReference>
<dbReference type="SMART" id="SM00312">
    <property type="entry name" value="PX"/>
    <property type="match status" value="1"/>
</dbReference>
<evidence type="ECO:0000259" key="6">
    <source>
        <dbReference type="PROSITE" id="PS50192"/>
    </source>
</evidence>
<sequence length="361" mass="40011">MAPQTEISIPNTTVSDTSKPYTIYNISIRLPLRSFTVQKRYSDFTSLHDSLTSQVGSAPPAPLPAKSWFSRTVSNPAFTEERRKGLEHYLRTINGSDDARWRNTSAWRSFLNLPGSLSGQMGTKVGQLHSVLFGPGGAGAPITDAAVWLDCHRDVKAQLHDARLHLTSRDQASSPQKQHEASAAAKSCLVKAAGMIHALEEGLKNIQQDSGGWESQRLGDGELRRRKDLIATAKKEKEGLENLLNAMATKSKLDNAVATLHDTQKLIGTKTRTSGRVLGKETAETRELDNTGVLQLQKQKMADQDLNVEELRKIVQRQKELSVAINNELEVQNEMLRMVDEDTDRVQAKIEIAKKRIGRIS</sequence>
<dbReference type="SUPFAM" id="SSF64268">
    <property type="entry name" value="PX domain"/>
    <property type="match status" value="1"/>
</dbReference>
<evidence type="ECO:0008006" key="10">
    <source>
        <dbReference type="Google" id="ProtNLM"/>
    </source>
</evidence>
<dbReference type="InterPro" id="IPR036871">
    <property type="entry name" value="PX_dom_sf"/>
</dbReference>
<keyword evidence="9" id="KW-1185">Reference proteome</keyword>